<protein>
    <submittedName>
        <fullName evidence="2">Uncharacterized protein</fullName>
    </submittedName>
</protein>
<dbReference type="AlphaFoldDB" id="A0A0J8QZG5"/>
<feature type="region of interest" description="Disordered" evidence="1">
    <location>
        <begin position="1"/>
        <end position="43"/>
    </location>
</feature>
<sequence length="163" mass="17555">MAPTIVLRPRSSDEENSSEVLRYSAPQNQVGGGDVQKKENPPFGRRLAGAKKICRMPTNGHHVYLQTTKGKSSSHRLQRYHAGGSSGHSDAANSRVPIGAHLLITVLACLPRIYAHLLDVNSNREQECASPKHEAAGIHQGNSTMTMGGSVFRIACGLQGAYQ</sequence>
<gene>
    <name evidence="2" type="ORF">CISG_06457</name>
</gene>
<dbReference type="Proteomes" id="UP000054559">
    <property type="component" value="Unassembled WGS sequence"/>
</dbReference>
<evidence type="ECO:0000256" key="1">
    <source>
        <dbReference type="SAM" id="MobiDB-lite"/>
    </source>
</evidence>
<accession>A0A0J8QZG5</accession>
<dbReference type="EMBL" id="DS268156">
    <property type="protein sequence ID" value="KMU77455.1"/>
    <property type="molecule type" value="Genomic_DNA"/>
</dbReference>
<name>A0A0J8QZG5_COCIT</name>
<reference evidence="3" key="1">
    <citation type="journal article" date="2010" name="Genome Res.">
        <title>Population genomic sequencing of Coccidioides fungi reveals recent hybridization and transposon control.</title>
        <authorList>
            <person name="Neafsey D.E."/>
            <person name="Barker B.M."/>
            <person name="Sharpton T.J."/>
            <person name="Stajich J.E."/>
            <person name="Park D.J."/>
            <person name="Whiston E."/>
            <person name="Hung C.-Y."/>
            <person name="McMahan C."/>
            <person name="White J."/>
            <person name="Sykes S."/>
            <person name="Heiman D."/>
            <person name="Young S."/>
            <person name="Zeng Q."/>
            <person name="Abouelleil A."/>
            <person name="Aftuck L."/>
            <person name="Bessette D."/>
            <person name="Brown A."/>
            <person name="FitzGerald M."/>
            <person name="Lui A."/>
            <person name="Macdonald J.P."/>
            <person name="Priest M."/>
            <person name="Orbach M.J."/>
            <person name="Galgiani J.N."/>
            <person name="Kirkland T.N."/>
            <person name="Cole G.T."/>
            <person name="Birren B.W."/>
            <person name="Henn M.R."/>
            <person name="Taylor J.W."/>
            <person name="Rounsley S.D."/>
        </authorList>
    </citation>
    <scope>NUCLEOTIDE SEQUENCE [LARGE SCALE GENOMIC DNA]</scope>
    <source>
        <strain evidence="3">RMSCC 3703</strain>
    </source>
</reference>
<proteinExistence type="predicted"/>
<organism evidence="2 3">
    <name type="scientific">Coccidioides immitis RMSCC 3703</name>
    <dbReference type="NCBI Taxonomy" id="454286"/>
    <lineage>
        <taxon>Eukaryota</taxon>
        <taxon>Fungi</taxon>
        <taxon>Dikarya</taxon>
        <taxon>Ascomycota</taxon>
        <taxon>Pezizomycotina</taxon>
        <taxon>Eurotiomycetes</taxon>
        <taxon>Eurotiomycetidae</taxon>
        <taxon>Onygenales</taxon>
        <taxon>Onygenaceae</taxon>
        <taxon>Coccidioides</taxon>
    </lineage>
</organism>
<feature type="region of interest" description="Disordered" evidence="1">
    <location>
        <begin position="67"/>
        <end position="91"/>
    </location>
</feature>
<evidence type="ECO:0000313" key="2">
    <source>
        <dbReference type="EMBL" id="KMU77455.1"/>
    </source>
</evidence>
<evidence type="ECO:0000313" key="3">
    <source>
        <dbReference type="Proteomes" id="UP000054559"/>
    </source>
</evidence>